<name>A0ACC3NVE5_9PEZI</name>
<sequence>MTSSALKGGFAEAEALTVTLEDDSVQDFRTFLEWMYTKHITTRVSGLVELSGDEEESDADHETDAQSVVSSDTTPDNNRTEISRLVDLYIFADRRGVSELRNDVVTRLIAETDLGECEWPSNNVELVTHAYHHLPASSTLLRYLVAEAAWWWEEEELAKPELETFPSTFLAQVLRMWPKSDEKRKQDGYRPWRGVLYRFHEHRNKQSGKDCKKRNAELQKELRSLMQETKPTSAQKAAQSCRQSVSQSSRPIRD</sequence>
<keyword evidence="2" id="KW-1185">Reference proteome</keyword>
<evidence type="ECO:0000313" key="2">
    <source>
        <dbReference type="Proteomes" id="UP001281147"/>
    </source>
</evidence>
<dbReference type="EMBL" id="JAUTXU010000007">
    <property type="protein sequence ID" value="KAK3723893.1"/>
    <property type="molecule type" value="Genomic_DNA"/>
</dbReference>
<accession>A0ACC3NVE5</accession>
<protein>
    <submittedName>
        <fullName evidence="1">Uncharacterized protein</fullName>
    </submittedName>
</protein>
<comment type="caution">
    <text evidence="1">The sequence shown here is derived from an EMBL/GenBank/DDBJ whole genome shotgun (WGS) entry which is preliminary data.</text>
</comment>
<reference evidence="1" key="1">
    <citation type="submission" date="2023-07" db="EMBL/GenBank/DDBJ databases">
        <title>Black Yeasts Isolated from many extreme environments.</title>
        <authorList>
            <person name="Coleine C."/>
            <person name="Stajich J.E."/>
            <person name="Selbmann L."/>
        </authorList>
    </citation>
    <scope>NUCLEOTIDE SEQUENCE</scope>
    <source>
        <strain evidence="1">CCFEE 5714</strain>
    </source>
</reference>
<dbReference type="Proteomes" id="UP001281147">
    <property type="component" value="Unassembled WGS sequence"/>
</dbReference>
<gene>
    <name evidence="1" type="ORF">LTR37_001377</name>
</gene>
<proteinExistence type="predicted"/>
<organism evidence="1 2">
    <name type="scientific">Vermiconidia calcicola</name>
    <dbReference type="NCBI Taxonomy" id="1690605"/>
    <lineage>
        <taxon>Eukaryota</taxon>
        <taxon>Fungi</taxon>
        <taxon>Dikarya</taxon>
        <taxon>Ascomycota</taxon>
        <taxon>Pezizomycotina</taxon>
        <taxon>Dothideomycetes</taxon>
        <taxon>Dothideomycetidae</taxon>
        <taxon>Mycosphaerellales</taxon>
        <taxon>Extremaceae</taxon>
        <taxon>Vermiconidia</taxon>
    </lineage>
</organism>
<evidence type="ECO:0000313" key="1">
    <source>
        <dbReference type="EMBL" id="KAK3723893.1"/>
    </source>
</evidence>